<protein>
    <submittedName>
        <fullName evidence="1">6896_t:CDS:1</fullName>
    </submittedName>
</protein>
<sequence length="40" mass="4702">EREAKLWDWLLGTEQLDLIINQIDLNPNQMFIGGRAYTII</sequence>
<evidence type="ECO:0000313" key="1">
    <source>
        <dbReference type="EMBL" id="CAG8663855.1"/>
    </source>
</evidence>
<dbReference type="AlphaFoldDB" id="A0A9N9E4S9"/>
<dbReference type="EMBL" id="CAJVPI010003955">
    <property type="protein sequence ID" value="CAG8663855.1"/>
    <property type="molecule type" value="Genomic_DNA"/>
</dbReference>
<reference evidence="1" key="1">
    <citation type="submission" date="2021-06" db="EMBL/GenBank/DDBJ databases">
        <authorList>
            <person name="Kallberg Y."/>
            <person name="Tangrot J."/>
            <person name="Rosling A."/>
        </authorList>
    </citation>
    <scope>NUCLEOTIDE SEQUENCE</scope>
    <source>
        <strain evidence="1">BR232B</strain>
    </source>
</reference>
<keyword evidence="2" id="KW-1185">Reference proteome</keyword>
<feature type="non-terminal residue" evidence="1">
    <location>
        <position position="1"/>
    </location>
</feature>
<name>A0A9N9E4S9_9GLOM</name>
<accession>A0A9N9E4S9</accession>
<evidence type="ECO:0000313" key="2">
    <source>
        <dbReference type="Proteomes" id="UP000789739"/>
    </source>
</evidence>
<gene>
    <name evidence="1" type="ORF">PBRASI_LOCUS10934</name>
</gene>
<organism evidence="1 2">
    <name type="scientific">Paraglomus brasilianum</name>
    <dbReference type="NCBI Taxonomy" id="144538"/>
    <lineage>
        <taxon>Eukaryota</taxon>
        <taxon>Fungi</taxon>
        <taxon>Fungi incertae sedis</taxon>
        <taxon>Mucoromycota</taxon>
        <taxon>Glomeromycotina</taxon>
        <taxon>Glomeromycetes</taxon>
        <taxon>Paraglomerales</taxon>
        <taxon>Paraglomeraceae</taxon>
        <taxon>Paraglomus</taxon>
    </lineage>
</organism>
<dbReference type="Proteomes" id="UP000789739">
    <property type="component" value="Unassembled WGS sequence"/>
</dbReference>
<comment type="caution">
    <text evidence="1">The sequence shown here is derived from an EMBL/GenBank/DDBJ whole genome shotgun (WGS) entry which is preliminary data.</text>
</comment>
<proteinExistence type="predicted"/>